<dbReference type="STRING" id="310782.SAMN05216499_13062"/>
<dbReference type="Proteomes" id="UP000184111">
    <property type="component" value="Unassembled WGS sequence"/>
</dbReference>
<proteinExistence type="predicted"/>
<evidence type="ECO:0008006" key="3">
    <source>
        <dbReference type="Google" id="ProtNLM"/>
    </source>
</evidence>
<keyword evidence="2" id="KW-1185">Reference proteome</keyword>
<dbReference type="OrthoDB" id="4981820at2"/>
<organism evidence="1 2">
    <name type="scientific">Actinacidiphila paucisporea</name>
    <dbReference type="NCBI Taxonomy" id="310782"/>
    <lineage>
        <taxon>Bacteria</taxon>
        <taxon>Bacillati</taxon>
        <taxon>Actinomycetota</taxon>
        <taxon>Actinomycetes</taxon>
        <taxon>Kitasatosporales</taxon>
        <taxon>Streptomycetaceae</taxon>
        <taxon>Actinacidiphila</taxon>
    </lineage>
</organism>
<gene>
    <name evidence="1" type="ORF">SAMN05216499_13062</name>
</gene>
<evidence type="ECO:0000313" key="1">
    <source>
        <dbReference type="EMBL" id="SHN26851.1"/>
    </source>
</evidence>
<sequence length="179" mass="20067">MDPSEALASCERALRELLTVSLRDKFGDNWLQEVFTPEDLARLREKQEVETKRRTKRGAAAVSASLITYAEFTQLTRLVDRHWDSLNRALGVKKEITVLLDRIEALRNAVAHSRELLPFEQELMSAIAGEIRNRVTIHIAARTPPVNTFPASKSCATASATAPRQPSRCKIRCSVCRPA</sequence>
<dbReference type="RefSeq" id="WP_143172620.1">
    <property type="nucleotide sequence ID" value="NZ_FRBI01000030.1"/>
</dbReference>
<dbReference type="EMBL" id="FRBI01000030">
    <property type="protein sequence ID" value="SHN26851.1"/>
    <property type="molecule type" value="Genomic_DNA"/>
</dbReference>
<reference evidence="1 2" key="1">
    <citation type="submission" date="2016-11" db="EMBL/GenBank/DDBJ databases">
        <authorList>
            <person name="Jaros S."/>
            <person name="Januszkiewicz K."/>
            <person name="Wedrychowicz H."/>
        </authorList>
    </citation>
    <scope>NUCLEOTIDE SEQUENCE [LARGE SCALE GENOMIC DNA]</scope>
    <source>
        <strain evidence="1 2">CGMCC 4.2025</strain>
    </source>
</reference>
<name>A0A1M7Q8Y8_9ACTN</name>
<dbReference type="AlphaFoldDB" id="A0A1M7Q8Y8"/>
<evidence type="ECO:0000313" key="2">
    <source>
        <dbReference type="Proteomes" id="UP000184111"/>
    </source>
</evidence>
<protein>
    <recommendedName>
        <fullName evidence="3">Swt1-like HEPN domain-containing protein</fullName>
    </recommendedName>
</protein>
<accession>A0A1M7Q8Y8</accession>